<dbReference type="Gene3D" id="3.10.20.90">
    <property type="entry name" value="Phosphatidylinositol 3-kinase Catalytic Subunit, Chain A, domain 1"/>
    <property type="match status" value="1"/>
</dbReference>
<dbReference type="Gene3D" id="1.25.40.420">
    <property type="match status" value="1"/>
</dbReference>
<comment type="caution">
    <text evidence="3">The sequence shown here is derived from an EMBL/GenBank/DDBJ whole genome shotgun (WGS) entry which is preliminary data.</text>
</comment>
<dbReference type="SMART" id="SM00225">
    <property type="entry name" value="BTB"/>
    <property type="match status" value="1"/>
</dbReference>
<dbReference type="Gene3D" id="3.30.710.10">
    <property type="entry name" value="Potassium Channel Kv1.1, Chain A"/>
    <property type="match status" value="1"/>
</dbReference>
<dbReference type="InterPro" id="IPR019956">
    <property type="entry name" value="Ubiquitin_dom"/>
</dbReference>
<feature type="domain" description="BTB" evidence="2">
    <location>
        <begin position="23"/>
        <end position="94"/>
    </location>
</feature>
<feature type="domain" description="Ubiquitin-like" evidence="1">
    <location>
        <begin position="306"/>
        <end position="379"/>
    </location>
</feature>
<dbReference type="PANTHER" id="PTHR10666">
    <property type="entry name" value="UBIQUITIN"/>
    <property type="match status" value="1"/>
</dbReference>
<dbReference type="InterPro" id="IPR000626">
    <property type="entry name" value="Ubiquitin-like_dom"/>
</dbReference>
<dbReference type="InterPro" id="IPR029071">
    <property type="entry name" value="Ubiquitin-like_domsf"/>
</dbReference>
<evidence type="ECO:0000313" key="4">
    <source>
        <dbReference type="Proteomes" id="UP000439903"/>
    </source>
</evidence>
<dbReference type="SUPFAM" id="SSF54695">
    <property type="entry name" value="POZ domain"/>
    <property type="match status" value="1"/>
</dbReference>
<evidence type="ECO:0000259" key="1">
    <source>
        <dbReference type="PROSITE" id="PS50053"/>
    </source>
</evidence>
<dbReference type="SMART" id="SM00213">
    <property type="entry name" value="UBQ"/>
    <property type="match status" value="1"/>
</dbReference>
<organism evidence="3 4">
    <name type="scientific">Gigaspora margarita</name>
    <dbReference type="NCBI Taxonomy" id="4874"/>
    <lineage>
        <taxon>Eukaryota</taxon>
        <taxon>Fungi</taxon>
        <taxon>Fungi incertae sedis</taxon>
        <taxon>Mucoromycota</taxon>
        <taxon>Glomeromycotina</taxon>
        <taxon>Glomeromycetes</taxon>
        <taxon>Diversisporales</taxon>
        <taxon>Gigasporaceae</taxon>
        <taxon>Gigaspora</taxon>
    </lineage>
</organism>
<dbReference type="InterPro" id="IPR000210">
    <property type="entry name" value="BTB/POZ_dom"/>
</dbReference>
<dbReference type="Pfam" id="PF07707">
    <property type="entry name" value="BACK"/>
    <property type="match status" value="1"/>
</dbReference>
<dbReference type="EMBL" id="WTPW01000139">
    <property type="protein sequence ID" value="KAF0543015.1"/>
    <property type="molecule type" value="Genomic_DNA"/>
</dbReference>
<dbReference type="FunFam" id="3.10.20.90:FF:000160">
    <property type="entry name" value="Polyubiquitin-C"/>
    <property type="match status" value="1"/>
</dbReference>
<dbReference type="PRINTS" id="PR00348">
    <property type="entry name" value="UBIQUITIN"/>
</dbReference>
<dbReference type="InterPro" id="IPR011705">
    <property type="entry name" value="BACK"/>
</dbReference>
<dbReference type="InterPro" id="IPR050158">
    <property type="entry name" value="Ubiquitin_ubiquitin-like"/>
</dbReference>
<evidence type="ECO:0000313" key="3">
    <source>
        <dbReference type="EMBL" id="KAF0543015.1"/>
    </source>
</evidence>
<sequence length="379" mass="43995">MTTEFFKKLSNDLTNLLDNGDDYNVLIEVSQMPNSQVFKAHSIILNSRCSYFHNELIKTSYKENIKKIIKPHISVIVFEIIIKYIYGGVIRFDEVDASTILELLITANEFNIEELVYTIQLQLVKYHSSWMRRNFAKIYKLKDFKKISEKALISLLKLDNFQMDEGKIWEQVIRWGIAQNSELNSNPSQWSNEKFLLLKTTLKNCLPHIRYFQISSKDIIEKLYPYQQILDSNLWKDIMIKHMAPNMTITSTVLPPRTITTNILPPRHTSTNASRVNVINNSTVSSQTISTTTFSKNDSASHHRNVQIFVRNLIGKTLTIEVEPSYTINQVKQKIQNKEGIPPHEQRLIFAGKQLEDNKTLSSYNIQKESTLHLLLRLC</sequence>
<dbReference type="AlphaFoldDB" id="A0A8H4AXV4"/>
<name>A0A8H4AXV4_GIGMA</name>
<reference evidence="3 4" key="1">
    <citation type="journal article" date="2019" name="Environ. Microbiol.">
        <title>At the nexus of three kingdoms: the genome of the mycorrhizal fungus Gigaspora margarita provides insights into plant, endobacterial and fungal interactions.</title>
        <authorList>
            <person name="Venice F."/>
            <person name="Ghignone S."/>
            <person name="Salvioli di Fossalunga A."/>
            <person name="Amselem J."/>
            <person name="Novero M."/>
            <person name="Xianan X."/>
            <person name="Sedzielewska Toro K."/>
            <person name="Morin E."/>
            <person name="Lipzen A."/>
            <person name="Grigoriev I.V."/>
            <person name="Henrissat B."/>
            <person name="Martin F.M."/>
            <person name="Bonfante P."/>
        </authorList>
    </citation>
    <scope>NUCLEOTIDE SEQUENCE [LARGE SCALE GENOMIC DNA]</scope>
    <source>
        <strain evidence="3 4">BEG34</strain>
    </source>
</reference>
<proteinExistence type="predicted"/>
<dbReference type="Pfam" id="PF00651">
    <property type="entry name" value="BTB"/>
    <property type="match status" value="1"/>
</dbReference>
<dbReference type="OrthoDB" id="2434560at2759"/>
<protein>
    <submittedName>
        <fullName evidence="3">Serine-enriched protein</fullName>
    </submittedName>
</protein>
<keyword evidence="4" id="KW-1185">Reference proteome</keyword>
<gene>
    <name evidence="3" type="ORF">F8M41_004205</name>
</gene>
<dbReference type="InterPro" id="IPR011333">
    <property type="entry name" value="SKP1/BTB/POZ_sf"/>
</dbReference>
<dbReference type="Proteomes" id="UP000439903">
    <property type="component" value="Unassembled WGS sequence"/>
</dbReference>
<dbReference type="SUPFAM" id="SSF54236">
    <property type="entry name" value="Ubiquitin-like"/>
    <property type="match status" value="1"/>
</dbReference>
<dbReference type="PROSITE" id="PS50097">
    <property type="entry name" value="BTB"/>
    <property type="match status" value="1"/>
</dbReference>
<evidence type="ECO:0000259" key="2">
    <source>
        <dbReference type="PROSITE" id="PS50097"/>
    </source>
</evidence>
<dbReference type="Pfam" id="PF00240">
    <property type="entry name" value="ubiquitin"/>
    <property type="match status" value="1"/>
</dbReference>
<accession>A0A8H4AXV4</accession>
<dbReference type="PROSITE" id="PS50053">
    <property type="entry name" value="UBIQUITIN_2"/>
    <property type="match status" value="1"/>
</dbReference>